<dbReference type="Proteomes" id="UP000254797">
    <property type="component" value="Unassembled WGS sequence"/>
</dbReference>
<dbReference type="CDD" id="cd00093">
    <property type="entry name" value="HTH_XRE"/>
    <property type="match status" value="1"/>
</dbReference>
<dbReference type="InterPro" id="IPR010982">
    <property type="entry name" value="Lambda_DNA-bd_dom_sf"/>
</dbReference>
<proteinExistence type="predicted"/>
<protein>
    <submittedName>
        <fullName evidence="2">Helix-turn-helix domain</fullName>
    </submittedName>
</protein>
<dbReference type="PROSITE" id="PS50943">
    <property type="entry name" value="HTH_CROC1"/>
    <property type="match status" value="1"/>
</dbReference>
<dbReference type="Gene3D" id="1.10.260.40">
    <property type="entry name" value="lambda repressor-like DNA-binding domains"/>
    <property type="match status" value="1"/>
</dbReference>
<dbReference type="SUPFAM" id="SSF47413">
    <property type="entry name" value="lambda repressor-like DNA-binding domains"/>
    <property type="match status" value="1"/>
</dbReference>
<reference evidence="2 3" key="1">
    <citation type="submission" date="2018-06" db="EMBL/GenBank/DDBJ databases">
        <authorList>
            <consortium name="Pathogen Informatics"/>
            <person name="Doyle S."/>
        </authorList>
    </citation>
    <scope>NUCLEOTIDE SEQUENCE [LARGE SCALE GENOMIC DNA]</scope>
    <source>
        <strain evidence="2 3">NCTC4670</strain>
    </source>
</reference>
<dbReference type="EMBL" id="UHFG01000004">
    <property type="protein sequence ID" value="SUN51572.1"/>
    <property type="molecule type" value="Genomic_DNA"/>
</dbReference>
<dbReference type="AlphaFoldDB" id="A0A380JYZ7"/>
<sequence>MVYNRNMESKNFDYQKLKAVLDEQGVTIEQLAKMIKKEKRTVSSWLKGTNTPHKSSLNSIMASLHISERRISKDGVVFFEIAEENQQRAEELLYNVLLPFFAYYEANQLGHEVIKEQKAFNNSGGHRGKNIQFMKPDFIKPSLINEMTDIIESMEQFTKRNDFPWKRMKNYAYGFLEDFARDITYIPCDLRERVSYFQNRLEIVPDDVLKSEYARRLLNELDEYARKDSLMSWQRDGYPSLKITADYNILEFTKKFPALLDAELFQICADILNEDKYGLYSFTIRRMLNDSLIILNSILFRE</sequence>
<dbReference type="InterPro" id="IPR001387">
    <property type="entry name" value="Cro/C1-type_HTH"/>
</dbReference>
<dbReference type="GO" id="GO:0003677">
    <property type="term" value="F:DNA binding"/>
    <property type="evidence" value="ECO:0007669"/>
    <property type="project" value="InterPro"/>
</dbReference>
<evidence type="ECO:0000313" key="2">
    <source>
        <dbReference type="EMBL" id="SUN51572.1"/>
    </source>
</evidence>
<feature type="domain" description="HTH cro/C1-type" evidence="1">
    <location>
        <begin position="17"/>
        <end position="71"/>
    </location>
</feature>
<dbReference type="Pfam" id="PF01381">
    <property type="entry name" value="HTH_3"/>
    <property type="match status" value="1"/>
</dbReference>
<evidence type="ECO:0000313" key="3">
    <source>
        <dbReference type="Proteomes" id="UP000254797"/>
    </source>
</evidence>
<evidence type="ECO:0000259" key="1">
    <source>
        <dbReference type="PROSITE" id="PS50943"/>
    </source>
</evidence>
<dbReference type="SMART" id="SM00530">
    <property type="entry name" value="HTH_XRE"/>
    <property type="match status" value="1"/>
</dbReference>
<accession>A0A380JYZ7</accession>
<name>A0A380JYZ7_STRDY</name>
<gene>
    <name evidence="2" type="ORF">NCTC4670_02080</name>
</gene>
<organism evidence="2 3">
    <name type="scientific">Streptococcus dysgalactiae subsp. dysgalactiae</name>
    <dbReference type="NCBI Taxonomy" id="99822"/>
    <lineage>
        <taxon>Bacteria</taxon>
        <taxon>Bacillati</taxon>
        <taxon>Bacillota</taxon>
        <taxon>Bacilli</taxon>
        <taxon>Lactobacillales</taxon>
        <taxon>Streptococcaceae</taxon>
        <taxon>Streptococcus</taxon>
    </lineage>
</organism>